<dbReference type="Proteomes" id="UP000510865">
    <property type="component" value="Chromosome"/>
</dbReference>
<keyword evidence="4" id="KW-0695">RNA-directed DNA polymerase</keyword>
<dbReference type="GO" id="GO:0003964">
    <property type="term" value="F:RNA-directed DNA polymerase activity"/>
    <property type="evidence" value="ECO:0007669"/>
    <property type="project" value="UniProtKB-KW"/>
</dbReference>
<dbReference type="InterPro" id="IPR043128">
    <property type="entry name" value="Rev_trsase/Diguanyl_cyclase"/>
</dbReference>
<proteinExistence type="predicted"/>
<dbReference type="PANTHER" id="PTHR34047:SF8">
    <property type="entry name" value="PROTEIN YKFC"/>
    <property type="match status" value="1"/>
</dbReference>
<dbReference type="GO" id="GO:0006974">
    <property type="term" value="P:DNA damage response"/>
    <property type="evidence" value="ECO:0007669"/>
    <property type="project" value="UniProtKB-KW"/>
</dbReference>
<dbReference type="CDD" id="cd01646">
    <property type="entry name" value="RT_Bac_retron_I"/>
    <property type="match status" value="1"/>
</dbReference>
<sequence length="419" mass="49734">MKLKSNILKLRRNGRTVYSARTDAVHNELQRINKEVINKYGLKISNRNAIIKTIIQFLSQGEIYSNRRELLLTPLKFKVIKMDIKNFFPSINKHILYSKIVSSSILNDSSIETIKSFIFSNAYMGIPLGLAFSNSLSELYLEEFDSAIQLNWKPLLYVRYVDDILLIVNERIDENEVIKFVKKELKNYHLEVNDTKTDFQVSSNQFSFTYLGYKFSKFQKKTLNSKGKIKHENYLFINISDKKFNEKILNKLVRYFKRFKRNYQQSESFWILYYRLKNLIHGVSSKGENNQVIKFGLSYSYGFINSEDELIKFLRMYHYFIRYYRRNGYLSSRQAYLLTSIVSADKKVVTSYSSRDDILSLLNNRYHYEKLSVKTLEKICLRIGVSYTSKVYTNKYLDFHKINLQKKIMKKLSLRFGDN</sequence>
<keyword evidence="1" id="KW-0515">Mutator protein</keyword>
<dbReference type="RefSeq" id="WP_180833883.1">
    <property type="nucleotide sequence ID" value="NZ_CP054134.1"/>
</dbReference>
<feature type="domain" description="Reverse transcriptase" evidence="3">
    <location>
        <begin position="1"/>
        <end position="215"/>
    </location>
</feature>
<accession>A0A7H9FIT9</accession>
<name>A0A7H9FIT9_STROR</name>
<evidence type="ECO:0000259" key="3">
    <source>
        <dbReference type="PROSITE" id="PS50878"/>
    </source>
</evidence>
<organism evidence="4 5">
    <name type="scientific">Streptococcus oralis subsp. oralis</name>
    <dbReference type="NCBI Taxonomy" id="1891914"/>
    <lineage>
        <taxon>Bacteria</taxon>
        <taxon>Bacillati</taxon>
        <taxon>Bacillota</taxon>
        <taxon>Bacilli</taxon>
        <taxon>Lactobacillales</taxon>
        <taxon>Streptococcaceae</taxon>
        <taxon>Streptococcus</taxon>
    </lineage>
</organism>
<dbReference type="SUPFAM" id="SSF56672">
    <property type="entry name" value="DNA/RNA polymerases"/>
    <property type="match status" value="1"/>
</dbReference>
<dbReference type="InterPro" id="IPR000477">
    <property type="entry name" value="RT_dom"/>
</dbReference>
<dbReference type="EMBL" id="CP054134">
    <property type="protein sequence ID" value="QLL98392.1"/>
    <property type="molecule type" value="Genomic_DNA"/>
</dbReference>
<gene>
    <name evidence="4" type="ORF">HRE59_05075</name>
</gene>
<dbReference type="Gene3D" id="3.10.10.10">
    <property type="entry name" value="HIV Type 1 Reverse Transcriptase, subunit A, domain 1"/>
    <property type="match status" value="1"/>
</dbReference>
<dbReference type="InterPro" id="IPR043502">
    <property type="entry name" value="DNA/RNA_pol_sf"/>
</dbReference>
<dbReference type="Pfam" id="PF00078">
    <property type="entry name" value="RVT_1"/>
    <property type="match status" value="1"/>
</dbReference>
<keyword evidence="4" id="KW-0548">Nucleotidyltransferase</keyword>
<dbReference type="PANTHER" id="PTHR34047">
    <property type="entry name" value="NUCLEAR INTRON MATURASE 1, MITOCHONDRIAL-RELATED"/>
    <property type="match status" value="1"/>
</dbReference>
<keyword evidence="2" id="KW-0227">DNA damage</keyword>
<evidence type="ECO:0000256" key="2">
    <source>
        <dbReference type="ARBA" id="ARBA00022763"/>
    </source>
</evidence>
<reference evidence="4 5" key="1">
    <citation type="submission" date="2020-05" db="EMBL/GenBank/DDBJ databases">
        <title>A novel sialic acid binding adhesin present in multiple species contributes to the pathogenesis of Infective endocarditis.</title>
        <authorList>
            <person name="Gaytan M.O."/>
            <person name="Singh A.K."/>
            <person name="Woodiga S.A."/>
            <person name="Patel S.A."/>
            <person name="Ann S.-S."/>
            <person name="Vera-Ponce de Leon A."/>
            <person name="McGrath S."/>
            <person name="Miller A."/>
            <person name="Bush J."/>
            <person name="van der Linden M."/>
            <person name="Magrini V."/>
            <person name="Wilson R.K."/>
            <person name="Kitten T."/>
            <person name="King S.J."/>
        </authorList>
    </citation>
    <scope>NUCLEOTIDE SEQUENCE [LARGE SCALE GENOMIC DNA]</scope>
    <source>
        <strain evidence="4 5">SN51445</strain>
    </source>
</reference>
<evidence type="ECO:0000256" key="1">
    <source>
        <dbReference type="ARBA" id="ARBA00022457"/>
    </source>
</evidence>
<dbReference type="AlphaFoldDB" id="A0A7H9FIT9"/>
<dbReference type="Gene3D" id="3.30.70.270">
    <property type="match status" value="1"/>
</dbReference>
<keyword evidence="4" id="KW-0808">Transferase</keyword>
<dbReference type="PROSITE" id="PS50878">
    <property type="entry name" value="RT_POL"/>
    <property type="match status" value="1"/>
</dbReference>
<evidence type="ECO:0000313" key="5">
    <source>
        <dbReference type="Proteomes" id="UP000510865"/>
    </source>
</evidence>
<protein>
    <submittedName>
        <fullName evidence="4">RNA-directed DNA polymerase</fullName>
    </submittedName>
</protein>
<evidence type="ECO:0000313" key="4">
    <source>
        <dbReference type="EMBL" id="QLL98392.1"/>
    </source>
</evidence>
<dbReference type="InterPro" id="IPR051083">
    <property type="entry name" value="GrpII_Intron_Splice-Mob/Def"/>
</dbReference>